<dbReference type="Gene3D" id="3.30.420.240">
    <property type="match status" value="1"/>
</dbReference>
<feature type="region of interest" description="Disordered" evidence="1">
    <location>
        <begin position="1"/>
        <end position="30"/>
    </location>
</feature>
<sequence>MSEPEILSDELPTADQPPPRSPIDDFIPGGVPPADLDPLADGILMKHQKEYLEDQSDLKLVRKGRRTGFTFAEALDSTIIAATAKSEGGDSTYYIGDTKEKGLEFIATCAGFAKHVAKELLTVGEFMFDDVQPDGSTKQIAAYRIKFASGCVIVALSSNPANIRGLQGRVVIDEAAFHKNVAAVIDACNALLIWGGVIRIISTHNGALNPFNELIKETEAGQYDYSIHTATFDDAVANGLYERVCQKRGWTPSVEDKEKWYRKVRRSYGTRVEAMREELDAIPREGDGVLLPLAQIEACSTDEYKVLRWEPPYPGFVDMPESARRGEMLSWLVREVFPIIARFGNQSLEWYLGGDFAMRQDRSSFPFGYVGQDLRRHVPFLIELRNCPYDQQKQVLFWVVEQLELIGLFGGGVLDANGNGMVLAQECRQKFGADRIVELMPSDASLRESTPLFRAAFEDRTILIPADINTRDDLRQLQIIGGVARVPRHVRTEGTDGGKRHGDNAISLLNFHSATKRGGGQRWRPMIPNAASRPRNPDTDWIPA</sequence>
<protein>
    <recommendedName>
        <fullName evidence="4">Mu-like prophage FluMu protein gp28</fullName>
    </recommendedName>
</protein>
<reference evidence="3" key="1">
    <citation type="submission" date="2015-11" db="EMBL/GenBank/DDBJ databases">
        <title>Complete genome sequence of a polyethylene-glycol degrader Sphingopyxis macrogoltabida 203N (NBRC 111659).</title>
        <authorList>
            <person name="Yoshiyuki O."/>
            <person name="Shouta N."/>
            <person name="Nagata Y."/>
            <person name="Numata M."/>
            <person name="Tsuchikane K."/>
            <person name="Hosoyama A."/>
            <person name="Yamazoe A."/>
            <person name="Tsuda M."/>
            <person name="Fujita N."/>
            <person name="Kawai F."/>
        </authorList>
    </citation>
    <scope>NUCLEOTIDE SEQUENCE [LARGE SCALE GENOMIC DNA]</scope>
    <source>
        <strain evidence="3">203N</strain>
    </source>
</reference>
<evidence type="ECO:0000256" key="1">
    <source>
        <dbReference type="SAM" id="MobiDB-lite"/>
    </source>
</evidence>
<reference evidence="2 3" key="2">
    <citation type="journal article" date="2016" name="Genome Announc.">
        <title>Complete Genome Sequence of Sphingopyxis macrogoltabida Strain 203N (NBRC 111659), a Polyethylene Glycol Degrader.</title>
        <authorList>
            <person name="Ohtsubo Y."/>
            <person name="Nonoyama S."/>
            <person name="Nagata Y."/>
            <person name="Numata M."/>
            <person name="Tsuchikane K."/>
            <person name="Hosoyama A."/>
            <person name="Yamazoe A."/>
            <person name="Tsuda M."/>
            <person name="Fujita N."/>
            <person name="Kawai F."/>
        </authorList>
    </citation>
    <scope>NUCLEOTIDE SEQUENCE [LARGE SCALE GENOMIC DNA]</scope>
    <source>
        <strain evidence="2 3">203N</strain>
    </source>
</reference>
<proteinExistence type="predicted"/>
<organism evidence="2 3">
    <name type="scientific">Sphingopyxis macrogoltabida</name>
    <name type="common">Sphingomonas macrogoltabidus</name>
    <dbReference type="NCBI Taxonomy" id="33050"/>
    <lineage>
        <taxon>Bacteria</taxon>
        <taxon>Pseudomonadati</taxon>
        <taxon>Pseudomonadota</taxon>
        <taxon>Alphaproteobacteria</taxon>
        <taxon>Sphingomonadales</taxon>
        <taxon>Sphingomonadaceae</taxon>
        <taxon>Sphingopyxis</taxon>
    </lineage>
</organism>
<evidence type="ECO:0008006" key="4">
    <source>
        <dbReference type="Google" id="ProtNLM"/>
    </source>
</evidence>
<dbReference type="EMBL" id="CP013344">
    <property type="protein sequence ID" value="AMU90521.1"/>
    <property type="molecule type" value="Genomic_DNA"/>
</dbReference>
<dbReference type="AlphaFoldDB" id="A0AAC8Z2E2"/>
<dbReference type="RefSeq" id="WP_054729523.1">
    <property type="nucleotide sequence ID" value="NZ_CP009429.1"/>
</dbReference>
<gene>
    <name evidence="2" type="ORF">ATM17_15975</name>
</gene>
<dbReference type="Proteomes" id="UP000076088">
    <property type="component" value="Chromosome"/>
</dbReference>
<evidence type="ECO:0000313" key="3">
    <source>
        <dbReference type="Proteomes" id="UP000076088"/>
    </source>
</evidence>
<feature type="region of interest" description="Disordered" evidence="1">
    <location>
        <begin position="515"/>
        <end position="544"/>
    </location>
</feature>
<dbReference type="KEGG" id="smaz:LH19_15405"/>
<dbReference type="InterPro" id="IPR027417">
    <property type="entry name" value="P-loop_NTPase"/>
</dbReference>
<keyword evidence="3" id="KW-1185">Reference proteome</keyword>
<accession>A0AAC8Z2E2</accession>
<name>A0AAC8Z2E2_SPHMC</name>
<evidence type="ECO:0000313" key="2">
    <source>
        <dbReference type="EMBL" id="AMU90521.1"/>
    </source>
</evidence>
<dbReference type="Gene3D" id="3.40.50.300">
    <property type="entry name" value="P-loop containing nucleotide triphosphate hydrolases"/>
    <property type="match status" value="1"/>
</dbReference>